<dbReference type="SMART" id="SM00530">
    <property type="entry name" value="HTH_XRE"/>
    <property type="match status" value="1"/>
</dbReference>
<dbReference type="KEGG" id="chn:A605_03230"/>
<gene>
    <name evidence="3" type="ORF">A605_03230</name>
</gene>
<feature type="domain" description="HTH cro/C1-type" evidence="2">
    <location>
        <begin position="21"/>
        <end position="81"/>
    </location>
</feature>
<evidence type="ECO:0000313" key="4">
    <source>
        <dbReference type="Proteomes" id="UP000011723"/>
    </source>
</evidence>
<dbReference type="InterPro" id="IPR010982">
    <property type="entry name" value="Lambda_DNA-bd_dom_sf"/>
</dbReference>
<reference evidence="3 4" key="1">
    <citation type="journal article" date="2012" name="Stand. Genomic Sci.">
        <title>Genome sequence of the halotolerant bacterium Corynebacterium halotolerans type strain YIM 70093(T) (= DSM 44683(T)).</title>
        <authorList>
            <person name="Ruckert C."/>
            <person name="Albersmeier A."/>
            <person name="Al-Dilaimi A."/>
            <person name="Niehaus K."/>
            <person name="Szczepanowski R."/>
            <person name="Kalinowski J."/>
        </authorList>
    </citation>
    <scope>NUCLEOTIDE SEQUENCE [LARGE SCALE GENOMIC DNA]</scope>
    <source>
        <strain evidence="3">YIM 70093</strain>
    </source>
</reference>
<evidence type="ECO:0000313" key="3">
    <source>
        <dbReference type="EMBL" id="AGF71659.1"/>
    </source>
</evidence>
<dbReference type="PROSITE" id="PS50943">
    <property type="entry name" value="HTH_CROC1"/>
    <property type="match status" value="1"/>
</dbReference>
<organism evidence="3 4">
    <name type="scientific">Corynebacterium halotolerans YIM 70093 = DSM 44683</name>
    <dbReference type="NCBI Taxonomy" id="1121362"/>
    <lineage>
        <taxon>Bacteria</taxon>
        <taxon>Bacillati</taxon>
        <taxon>Actinomycetota</taxon>
        <taxon>Actinomycetes</taxon>
        <taxon>Mycobacteriales</taxon>
        <taxon>Corynebacteriaceae</taxon>
        <taxon>Corynebacterium</taxon>
    </lineage>
</organism>
<dbReference type="CDD" id="cd00093">
    <property type="entry name" value="HTH_XRE"/>
    <property type="match status" value="1"/>
</dbReference>
<dbReference type="Proteomes" id="UP000011723">
    <property type="component" value="Chromosome"/>
</dbReference>
<dbReference type="EMBL" id="CP003697">
    <property type="protein sequence ID" value="AGF71659.1"/>
    <property type="molecule type" value="Genomic_DNA"/>
</dbReference>
<dbReference type="GO" id="GO:0003677">
    <property type="term" value="F:DNA binding"/>
    <property type="evidence" value="ECO:0007669"/>
    <property type="project" value="InterPro"/>
</dbReference>
<feature type="compositionally biased region" description="Basic and acidic residues" evidence="1">
    <location>
        <begin position="125"/>
        <end position="137"/>
    </location>
</feature>
<dbReference type="InterPro" id="IPR001387">
    <property type="entry name" value="Cro/C1-type_HTH"/>
</dbReference>
<dbReference type="PATRIC" id="fig|1121362.3.peg.649"/>
<evidence type="ECO:0000259" key="2">
    <source>
        <dbReference type="PROSITE" id="PS50943"/>
    </source>
</evidence>
<dbReference type="Gene3D" id="1.10.260.40">
    <property type="entry name" value="lambda repressor-like DNA-binding domains"/>
    <property type="match status" value="1"/>
</dbReference>
<feature type="region of interest" description="Disordered" evidence="1">
    <location>
        <begin position="125"/>
        <end position="182"/>
    </location>
</feature>
<proteinExistence type="predicted"/>
<dbReference type="STRING" id="1121362.A605_03230"/>
<protein>
    <submittedName>
        <fullName evidence="3">HTH-type transcriptional regulator</fullName>
    </submittedName>
</protein>
<accession>M1MVB0</accession>
<dbReference type="RefSeq" id="WP_015400079.1">
    <property type="nucleotide sequence ID" value="NC_020302.1"/>
</dbReference>
<name>M1MVB0_9CORY</name>
<dbReference type="eggNOG" id="COG1396">
    <property type="taxonomic scope" value="Bacteria"/>
</dbReference>
<evidence type="ECO:0000256" key="1">
    <source>
        <dbReference type="SAM" id="MobiDB-lite"/>
    </source>
</evidence>
<dbReference type="SUPFAM" id="SSF47413">
    <property type="entry name" value="lambda repressor-like DNA-binding domains"/>
    <property type="match status" value="1"/>
</dbReference>
<dbReference type="AlphaFoldDB" id="M1MVB0"/>
<keyword evidence="4" id="KW-1185">Reference proteome</keyword>
<dbReference type="HOGENOM" id="CLU_121343_1_0_11"/>
<sequence>MGRRSEWRRWASYGHCLGENLRVLRTMRGLSQDRLAELSGLSRNQISNIERNENTSTRSTDPVLSTVYKLARALHVPPVALLPAGDRFVEDICPAEGLGVDIVWPARPEDTMAFDVHHLYSARPGDRPGFDPTRALELDAPVPGSRGHSAGELPPQDVSAAGEDPDADDHDGRAGDPAEEGQ</sequence>
<dbReference type="OrthoDB" id="4559617at2"/>
<dbReference type="Pfam" id="PF12844">
    <property type="entry name" value="HTH_19"/>
    <property type="match status" value="1"/>
</dbReference>